<dbReference type="RefSeq" id="WP_121939352.1">
    <property type="nucleotide sequence ID" value="NZ_REFR01000013.1"/>
</dbReference>
<name>A0A3M0C3L0_9PROT</name>
<dbReference type="GO" id="GO:0005886">
    <property type="term" value="C:plasma membrane"/>
    <property type="evidence" value="ECO:0007669"/>
    <property type="project" value="TreeGrafter"/>
</dbReference>
<sequence length="157" mass="16627">MEGSLEGFISWLLANGAWLWLAIGLLMLAGEMALPGVYLLWIGLSAMVTAGFAALLPDLGLVWHGLVFVALAAGSIYSANRFFYGRRGEADEARVNRRGGQHVGRVLTVVAPIENGRGHVQMGDTRWLASGPDTAAGARVRVTAVDGSLLIVEPVEG</sequence>
<protein>
    <recommendedName>
        <fullName evidence="6">NfeD-like C-terminal domain-containing protein</fullName>
    </recommendedName>
</protein>
<reference evidence="7 8" key="1">
    <citation type="submission" date="2018-10" db="EMBL/GenBank/DDBJ databases">
        <title>Genomic Encyclopedia of Archaeal and Bacterial Type Strains, Phase II (KMG-II): from individual species to whole genera.</title>
        <authorList>
            <person name="Goeker M."/>
        </authorList>
    </citation>
    <scope>NUCLEOTIDE SEQUENCE [LARGE SCALE GENOMIC DNA]</scope>
    <source>
        <strain evidence="7 8">DSM 25217</strain>
    </source>
</reference>
<evidence type="ECO:0000256" key="3">
    <source>
        <dbReference type="ARBA" id="ARBA00022989"/>
    </source>
</evidence>
<evidence type="ECO:0000313" key="7">
    <source>
        <dbReference type="EMBL" id="RMB04404.1"/>
    </source>
</evidence>
<evidence type="ECO:0000256" key="5">
    <source>
        <dbReference type="SAM" id="Phobius"/>
    </source>
</evidence>
<dbReference type="Proteomes" id="UP000271227">
    <property type="component" value="Unassembled WGS sequence"/>
</dbReference>
<comment type="subcellular location">
    <subcellularLocation>
        <location evidence="1">Membrane</location>
        <topology evidence="1">Multi-pass membrane protein</topology>
    </subcellularLocation>
</comment>
<evidence type="ECO:0000313" key="8">
    <source>
        <dbReference type="Proteomes" id="UP000271227"/>
    </source>
</evidence>
<keyword evidence="2 5" id="KW-0812">Transmembrane</keyword>
<dbReference type="OrthoDB" id="9810336at2"/>
<dbReference type="PANTHER" id="PTHR33507:SF3">
    <property type="entry name" value="INNER MEMBRANE PROTEIN YBBJ"/>
    <property type="match status" value="1"/>
</dbReference>
<organism evidence="7 8">
    <name type="scientific">Eilatimonas milleporae</name>
    <dbReference type="NCBI Taxonomy" id="911205"/>
    <lineage>
        <taxon>Bacteria</taxon>
        <taxon>Pseudomonadati</taxon>
        <taxon>Pseudomonadota</taxon>
        <taxon>Alphaproteobacteria</taxon>
        <taxon>Kordiimonadales</taxon>
        <taxon>Kordiimonadaceae</taxon>
        <taxon>Eilatimonas</taxon>
    </lineage>
</organism>
<evidence type="ECO:0000256" key="2">
    <source>
        <dbReference type="ARBA" id="ARBA00022692"/>
    </source>
</evidence>
<evidence type="ECO:0000256" key="4">
    <source>
        <dbReference type="ARBA" id="ARBA00023136"/>
    </source>
</evidence>
<dbReference type="InterPro" id="IPR012340">
    <property type="entry name" value="NA-bd_OB-fold"/>
</dbReference>
<evidence type="ECO:0000256" key="1">
    <source>
        <dbReference type="ARBA" id="ARBA00004141"/>
    </source>
</evidence>
<gene>
    <name evidence="7" type="ORF">BXY39_2665</name>
</gene>
<dbReference type="Pfam" id="PF01957">
    <property type="entry name" value="NfeD"/>
    <property type="match status" value="1"/>
</dbReference>
<comment type="caution">
    <text evidence="7">The sequence shown here is derived from an EMBL/GenBank/DDBJ whole genome shotgun (WGS) entry which is preliminary data.</text>
</comment>
<dbReference type="PANTHER" id="PTHR33507">
    <property type="entry name" value="INNER MEMBRANE PROTEIN YBBJ"/>
    <property type="match status" value="1"/>
</dbReference>
<feature type="transmembrane region" description="Helical" evidence="5">
    <location>
        <begin position="12"/>
        <end position="30"/>
    </location>
</feature>
<proteinExistence type="predicted"/>
<feature type="transmembrane region" description="Helical" evidence="5">
    <location>
        <begin position="61"/>
        <end position="79"/>
    </location>
</feature>
<keyword evidence="3 5" id="KW-1133">Transmembrane helix</keyword>
<feature type="transmembrane region" description="Helical" evidence="5">
    <location>
        <begin position="37"/>
        <end position="55"/>
    </location>
</feature>
<keyword evidence="8" id="KW-1185">Reference proteome</keyword>
<dbReference type="EMBL" id="REFR01000013">
    <property type="protein sequence ID" value="RMB04404.1"/>
    <property type="molecule type" value="Genomic_DNA"/>
</dbReference>
<dbReference type="InterPro" id="IPR002810">
    <property type="entry name" value="NfeD-like_C"/>
</dbReference>
<dbReference type="InterPro" id="IPR052165">
    <property type="entry name" value="Membrane_assoc_protease"/>
</dbReference>
<dbReference type="FunCoup" id="A0A3M0C3L0">
    <property type="interactions" value="24"/>
</dbReference>
<feature type="domain" description="NfeD-like C-terminal" evidence="6">
    <location>
        <begin position="101"/>
        <end position="154"/>
    </location>
</feature>
<dbReference type="InParanoid" id="A0A3M0C3L0"/>
<keyword evidence="4 5" id="KW-0472">Membrane</keyword>
<accession>A0A3M0C3L0</accession>
<dbReference type="AlphaFoldDB" id="A0A3M0C3L0"/>
<evidence type="ECO:0000259" key="6">
    <source>
        <dbReference type="Pfam" id="PF01957"/>
    </source>
</evidence>
<dbReference type="Gene3D" id="2.40.50.140">
    <property type="entry name" value="Nucleic acid-binding proteins"/>
    <property type="match status" value="1"/>
</dbReference>